<evidence type="ECO:0000313" key="1">
    <source>
        <dbReference type="EMBL" id="ANZ49311.1"/>
    </source>
</evidence>
<dbReference type="GeneID" id="29069351"/>
<dbReference type="EMBL" id="KX397368">
    <property type="protein sequence ID" value="ANZ49311.1"/>
    <property type="molecule type" value="Genomic_DNA"/>
</dbReference>
<protein>
    <recommendedName>
        <fullName evidence="3">UvsX protein</fullName>
    </recommendedName>
</protein>
<dbReference type="KEGG" id="vg:29069351"/>
<gene>
    <name evidence="1" type="ORF">HUXLEY_229</name>
</gene>
<accession>A0A1B2IDH6</accession>
<evidence type="ECO:0000313" key="2">
    <source>
        <dbReference type="Proteomes" id="UP000203302"/>
    </source>
</evidence>
<proteinExistence type="predicted"/>
<dbReference type="Proteomes" id="UP000203302">
    <property type="component" value="Segment"/>
</dbReference>
<organism evidence="1 2">
    <name type="scientific">Erwinia phage vB_EamM_Huxley</name>
    <dbReference type="NCBI Taxonomy" id="1883373"/>
    <lineage>
        <taxon>Viruses</taxon>
        <taxon>Duplodnaviria</taxon>
        <taxon>Heunggongvirae</taxon>
        <taxon>Uroviricota</taxon>
        <taxon>Caudoviricetes</taxon>
        <taxon>Chimalliviridae</taxon>
        <taxon>Machinavirus</taxon>
        <taxon>Machinavirus machina</taxon>
    </lineage>
</organism>
<sequence>MAGPAKQVMGEVIRPRFNVYTIMDHALGTYVKGEDGLYYLNGGFAHIMGFAGRGNTFKSTLMDFCIFQMLIRYRAAWGSKFDTEVSAALDRLEQGYISAQNANGIHDGSSVLSLIEEERYNLVGSDVMPGEEYYANYIRDEVEGRFKAYMGGKGVRETPFPDPVRKRNKTMNDPWYYSIDSLSEWHSSKIEDKHSETKVGDSEQNALNMRDSLEKSNMMSRWPSALARGGFFLAFVAQLADDSGKAMSQGGKGAKPANAKLLDDAGDDLKFAGIPRRQISFLTNSLLVATKSGELKHEGSYDAKTGVNEELYPTKRSKAMNASVNDLKEIVFTQYRAKGGHTGVKFRMVFSQEMGLLYHLSLWHYLDKVLKTEYGYTSAGSGGAIKELAILPGLKFGRTTIRDLCDENVRLRRALEITAALAYMQNNYHRLEMKYHISPQELYEKINEKWDWDEILDNTVEYWMFKDQEVKGGKRTLTAMSLLAMAVDGLEPKFLTKKK</sequence>
<name>A0A1B2IDH6_9CAUD</name>
<reference evidence="2" key="1">
    <citation type="submission" date="2016-06" db="EMBL/GenBank/DDBJ databases">
        <authorList>
            <person name="Berg J.A."/>
            <person name="Grossarth S.E."/>
            <person name="Jarvis T.M."/>
            <person name="Merrill B.D."/>
            <person name="Breakwell D.P."/>
            <person name="Hope S."/>
            <person name="Grose J.H."/>
        </authorList>
    </citation>
    <scope>NUCLEOTIDE SEQUENCE [LARGE SCALE GENOMIC DNA]</scope>
</reference>
<dbReference type="RefSeq" id="YP_009293197.1">
    <property type="nucleotide sequence ID" value="NC_031127.1"/>
</dbReference>
<evidence type="ECO:0008006" key="3">
    <source>
        <dbReference type="Google" id="ProtNLM"/>
    </source>
</evidence>
<dbReference type="OrthoDB" id="1614at10239"/>